<feature type="non-terminal residue" evidence="1">
    <location>
        <position position="1"/>
    </location>
</feature>
<name>A0AAN4ZFI8_9BILA</name>
<evidence type="ECO:0000313" key="1">
    <source>
        <dbReference type="EMBL" id="GMR36897.1"/>
    </source>
</evidence>
<accession>A0AAN4ZFI8</accession>
<gene>
    <name evidence="1" type="ORF">PMAYCL1PPCAC_07092</name>
</gene>
<comment type="caution">
    <text evidence="1">The sequence shown here is derived from an EMBL/GenBank/DDBJ whole genome shotgun (WGS) entry which is preliminary data.</text>
</comment>
<proteinExistence type="predicted"/>
<dbReference type="Proteomes" id="UP001328107">
    <property type="component" value="Unassembled WGS sequence"/>
</dbReference>
<feature type="non-terminal residue" evidence="1">
    <location>
        <position position="69"/>
    </location>
</feature>
<sequence length="69" mass="7846">PLIAHVEVGIAGLHVLLSTTILRELPDARGCRNFDGERTATLDFHCDGLLVDCREISQREDEERREEEE</sequence>
<dbReference type="AlphaFoldDB" id="A0AAN4ZFI8"/>
<organism evidence="1 2">
    <name type="scientific">Pristionchus mayeri</name>
    <dbReference type="NCBI Taxonomy" id="1317129"/>
    <lineage>
        <taxon>Eukaryota</taxon>
        <taxon>Metazoa</taxon>
        <taxon>Ecdysozoa</taxon>
        <taxon>Nematoda</taxon>
        <taxon>Chromadorea</taxon>
        <taxon>Rhabditida</taxon>
        <taxon>Rhabditina</taxon>
        <taxon>Diplogasteromorpha</taxon>
        <taxon>Diplogasteroidea</taxon>
        <taxon>Neodiplogasteridae</taxon>
        <taxon>Pristionchus</taxon>
    </lineage>
</organism>
<protein>
    <submittedName>
        <fullName evidence="1">Uncharacterized protein</fullName>
    </submittedName>
</protein>
<reference evidence="2" key="1">
    <citation type="submission" date="2022-10" db="EMBL/GenBank/DDBJ databases">
        <title>Genome assembly of Pristionchus species.</title>
        <authorList>
            <person name="Yoshida K."/>
            <person name="Sommer R.J."/>
        </authorList>
    </citation>
    <scope>NUCLEOTIDE SEQUENCE [LARGE SCALE GENOMIC DNA]</scope>
    <source>
        <strain evidence="2">RS5460</strain>
    </source>
</reference>
<evidence type="ECO:0000313" key="2">
    <source>
        <dbReference type="Proteomes" id="UP001328107"/>
    </source>
</evidence>
<keyword evidence="2" id="KW-1185">Reference proteome</keyword>
<dbReference type="EMBL" id="BTRK01000002">
    <property type="protein sequence ID" value="GMR36897.1"/>
    <property type="molecule type" value="Genomic_DNA"/>
</dbReference>